<evidence type="ECO:0000256" key="1">
    <source>
        <dbReference type="SAM" id="MobiDB-lite"/>
    </source>
</evidence>
<feature type="region of interest" description="Disordered" evidence="1">
    <location>
        <begin position="63"/>
        <end position="102"/>
    </location>
</feature>
<feature type="compositionally biased region" description="Polar residues" evidence="1">
    <location>
        <begin position="65"/>
        <end position="75"/>
    </location>
</feature>
<proteinExistence type="predicted"/>
<protein>
    <submittedName>
        <fullName evidence="2">Uncharacterized protein</fullName>
    </submittedName>
</protein>
<gene>
    <name evidence="2" type="ORF">AAFF_G00268330</name>
</gene>
<evidence type="ECO:0000313" key="2">
    <source>
        <dbReference type="EMBL" id="KAJ8407789.1"/>
    </source>
</evidence>
<accession>A0AAD7WTK4</accession>
<feature type="compositionally biased region" description="Basic and acidic residues" evidence="1">
    <location>
        <begin position="28"/>
        <end position="47"/>
    </location>
</feature>
<evidence type="ECO:0000313" key="3">
    <source>
        <dbReference type="Proteomes" id="UP001221898"/>
    </source>
</evidence>
<comment type="caution">
    <text evidence="2">The sequence shown here is derived from an EMBL/GenBank/DDBJ whole genome shotgun (WGS) entry which is preliminary data.</text>
</comment>
<dbReference type="AlphaFoldDB" id="A0AAD7WTK4"/>
<sequence>MLESGARAQIAQRESGNGPEPGIVRSCDQPEHGRHNKDGVTPGDREQCSASWGLVPRSRCHHQQAQRIHGTTPSCLSRGRGDDRFNSSDFLAPTPQKNSENGDLWILNLF</sequence>
<dbReference type="Proteomes" id="UP001221898">
    <property type="component" value="Unassembled WGS sequence"/>
</dbReference>
<reference evidence="2" key="1">
    <citation type="journal article" date="2023" name="Science">
        <title>Genome structures resolve the early diversification of teleost fishes.</title>
        <authorList>
            <person name="Parey E."/>
            <person name="Louis A."/>
            <person name="Montfort J."/>
            <person name="Bouchez O."/>
            <person name="Roques C."/>
            <person name="Iampietro C."/>
            <person name="Lluch J."/>
            <person name="Castinel A."/>
            <person name="Donnadieu C."/>
            <person name="Desvignes T."/>
            <person name="Floi Bucao C."/>
            <person name="Jouanno E."/>
            <person name="Wen M."/>
            <person name="Mejri S."/>
            <person name="Dirks R."/>
            <person name="Jansen H."/>
            <person name="Henkel C."/>
            <person name="Chen W.J."/>
            <person name="Zahm M."/>
            <person name="Cabau C."/>
            <person name="Klopp C."/>
            <person name="Thompson A.W."/>
            <person name="Robinson-Rechavi M."/>
            <person name="Braasch I."/>
            <person name="Lecointre G."/>
            <person name="Bobe J."/>
            <person name="Postlethwait J.H."/>
            <person name="Berthelot C."/>
            <person name="Roest Crollius H."/>
            <person name="Guiguen Y."/>
        </authorList>
    </citation>
    <scope>NUCLEOTIDE SEQUENCE</scope>
    <source>
        <strain evidence="2">NC1722</strain>
    </source>
</reference>
<name>A0AAD7WTK4_9TELE</name>
<feature type="region of interest" description="Disordered" evidence="1">
    <location>
        <begin position="1"/>
        <end position="49"/>
    </location>
</feature>
<keyword evidence="3" id="KW-1185">Reference proteome</keyword>
<dbReference type="EMBL" id="JAINUG010000037">
    <property type="protein sequence ID" value="KAJ8407789.1"/>
    <property type="molecule type" value="Genomic_DNA"/>
</dbReference>
<organism evidence="2 3">
    <name type="scientific">Aldrovandia affinis</name>
    <dbReference type="NCBI Taxonomy" id="143900"/>
    <lineage>
        <taxon>Eukaryota</taxon>
        <taxon>Metazoa</taxon>
        <taxon>Chordata</taxon>
        <taxon>Craniata</taxon>
        <taxon>Vertebrata</taxon>
        <taxon>Euteleostomi</taxon>
        <taxon>Actinopterygii</taxon>
        <taxon>Neopterygii</taxon>
        <taxon>Teleostei</taxon>
        <taxon>Notacanthiformes</taxon>
        <taxon>Halosauridae</taxon>
        <taxon>Aldrovandia</taxon>
    </lineage>
</organism>